<protein>
    <submittedName>
        <fullName evidence="1">Uncharacterized protein</fullName>
    </submittedName>
</protein>
<dbReference type="EMBL" id="GGEC01092250">
    <property type="protein sequence ID" value="MBX72734.1"/>
    <property type="molecule type" value="Transcribed_RNA"/>
</dbReference>
<accession>A0A2P2R0R7</accession>
<sequence length="46" mass="5128">MTGTLVLFLYQNMCLPSQILSYFVFPQSSGLCDSYCFVSGWVPNAV</sequence>
<reference evidence="1" key="1">
    <citation type="submission" date="2018-02" db="EMBL/GenBank/DDBJ databases">
        <title>Rhizophora mucronata_Transcriptome.</title>
        <authorList>
            <person name="Meera S.P."/>
            <person name="Sreeshan A."/>
            <person name="Augustine A."/>
        </authorList>
    </citation>
    <scope>NUCLEOTIDE SEQUENCE</scope>
    <source>
        <tissue evidence="1">Leaf</tissue>
    </source>
</reference>
<organism evidence="1">
    <name type="scientific">Rhizophora mucronata</name>
    <name type="common">Asiatic mangrove</name>
    <dbReference type="NCBI Taxonomy" id="61149"/>
    <lineage>
        <taxon>Eukaryota</taxon>
        <taxon>Viridiplantae</taxon>
        <taxon>Streptophyta</taxon>
        <taxon>Embryophyta</taxon>
        <taxon>Tracheophyta</taxon>
        <taxon>Spermatophyta</taxon>
        <taxon>Magnoliopsida</taxon>
        <taxon>eudicotyledons</taxon>
        <taxon>Gunneridae</taxon>
        <taxon>Pentapetalae</taxon>
        <taxon>rosids</taxon>
        <taxon>fabids</taxon>
        <taxon>Malpighiales</taxon>
        <taxon>Rhizophoraceae</taxon>
        <taxon>Rhizophora</taxon>
    </lineage>
</organism>
<proteinExistence type="predicted"/>
<name>A0A2P2R0R7_RHIMU</name>
<evidence type="ECO:0000313" key="1">
    <source>
        <dbReference type="EMBL" id="MBX72734.1"/>
    </source>
</evidence>
<dbReference type="AlphaFoldDB" id="A0A2P2R0R7"/>